<dbReference type="EC" id="3.2.2.n1" evidence="3"/>
<name>A0ABQ4TQC2_9HYPH</name>
<organism evidence="4 5">
    <name type="scientific">Methylobacterium thuringiense</name>
    <dbReference type="NCBI Taxonomy" id="1003091"/>
    <lineage>
        <taxon>Bacteria</taxon>
        <taxon>Pseudomonadati</taxon>
        <taxon>Pseudomonadota</taxon>
        <taxon>Alphaproteobacteria</taxon>
        <taxon>Hyphomicrobiales</taxon>
        <taxon>Methylobacteriaceae</taxon>
        <taxon>Methylobacterium</taxon>
    </lineage>
</organism>
<keyword evidence="3" id="KW-0378">Hydrolase</keyword>
<dbReference type="Proteomes" id="UP001055101">
    <property type="component" value="Unassembled WGS sequence"/>
</dbReference>
<gene>
    <name evidence="4" type="ORF">EKPJFOCH_3045</name>
</gene>
<keyword evidence="3" id="KW-0203">Cytokinin biosynthesis</keyword>
<evidence type="ECO:0000313" key="5">
    <source>
        <dbReference type="Proteomes" id="UP001055101"/>
    </source>
</evidence>
<evidence type="ECO:0000313" key="4">
    <source>
        <dbReference type="EMBL" id="GJE56539.1"/>
    </source>
</evidence>
<dbReference type="NCBIfam" id="TIGR00730">
    <property type="entry name" value="Rossman fold protein, TIGR00730 family"/>
    <property type="match status" value="1"/>
</dbReference>
<reference evidence="4" key="2">
    <citation type="submission" date="2021-08" db="EMBL/GenBank/DDBJ databases">
        <authorList>
            <person name="Tani A."/>
            <person name="Ola A."/>
            <person name="Ogura Y."/>
            <person name="Katsura K."/>
            <person name="Hayashi T."/>
        </authorList>
    </citation>
    <scope>NUCLEOTIDE SEQUENCE</scope>
    <source>
        <strain evidence="4">DSM 23674</strain>
    </source>
</reference>
<evidence type="ECO:0000256" key="2">
    <source>
        <dbReference type="ARBA" id="ARBA00006763"/>
    </source>
</evidence>
<proteinExistence type="inferred from homology"/>
<comment type="catalytic activity">
    <reaction evidence="1">
        <text>AMP + H2O = D-ribose 5-phosphate + adenine</text>
        <dbReference type="Rhea" id="RHEA:20129"/>
        <dbReference type="ChEBI" id="CHEBI:15377"/>
        <dbReference type="ChEBI" id="CHEBI:16708"/>
        <dbReference type="ChEBI" id="CHEBI:78346"/>
        <dbReference type="ChEBI" id="CHEBI:456215"/>
        <dbReference type="EC" id="3.2.2.4"/>
    </reaction>
</comment>
<protein>
    <recommendedName>
        <fullName evidence="3">Cytokinin riboside 5'-monophosphate phosphoribohydrolase</fullName>
        <ecNumber evidence="3">3.2.2.n1</ecNumber>
    </recommendedName>
</protein>
<reference evidence="4" key="1">
    <citation type="journal article" date="2021" name="Front. Microbiol.">
        <title>Comprehensive Comparative Genomics and Phenotyping of Methylobacterium Species.</title>
        <authorList>
            <person name="Alessa O."/>
            <person name="Ogura Y."/>
            <person name="Fujitani Y."/>
            <person name="Takami H."/>
            <person name="Hayashi T."/>
            <person name="Sahin N."/>
            <person name="Tani A."/>
        </authorList>
    </citation>
    <scope>NUCLEOTIDE SEQUENCE</scope>
    <source>
        <strain evidence="4">DSM 23674</strain>
    </source>
</reference>
<dbReference type="InterPro" id="IPR005269">
    <property type="entry name" value="LOG"/>
</dbReference>
<dbReference type="PANTHER" id="PTHR31223:SF70">
    <property type="entry name" value="LOG FAMILY PROTEIN YJL055W"/>
    <property type="match status" value="1"/>
</dbReference>
<dbReference type="EMBL" id="BPRA01000014">
    <property type="protein sequence ID" value="GJE56539.1"/>
    <property type="molecule type" value="Genomic_DNA"/>
</dbReference>
<dbReference type="SUPFAM" id="SSF102405">
    <property type="entry name" value="MCP/YpsA-like"/>
    <property type="match status" value="1"/>
</dbReference>
<comment type="caution">
    <text evidence="4">The sequence shown here is derived from an EMBL/GenBank/DDBJ whole genome shotgun (WGS) entry which is preliminary data.</text>
</comment>
<dbReference type="PANTHER" id="PTHR31223">
    <property type="entry name" value="LOG FAMILY PROTEIN YJL055W"/>
    <property type="match status" value="1"/>
</dbReference>
<comment type="similarity">
    <text evidence="2 3">Belongs to the LOG family.</text>
</comment>
<dbReference type="InterPro" id="IPR031100">
    <property type="entry name" value="LOG_fam"/>
</dbReference>
<dbReference type="Gene3D" id="3.40.50.450">
    <property type="match status" value="1"/>
</dbReference>
<sequence>MSRNAGGGGIVHLSSVCVYCGSGFGGDPAFKEAAVTVGRGLAKAGIGLVYGGGNVGLMGTVAHAALQSGGHVTGIIPDFLKSRERMLDEIQETVVVGDMHTRKKLMFDRADAFVAMPGGIGTLEELIEQMTWAQLGQHAKPILLLSINGFWDPLLTLLDHMRGHGFLRPGLDPAFLVATDAADVVGMLQDAAARREPSPEGENLVKERM</sequence>
<evidence type="ECO:0000256" key="3">
    <source>
        <dbReference type="RuleBase" id="RU363015"/>
    </source>
</evidence>
<keyword evidence="5" id="KW-1185">Reference proteome</keyword>
<dbReference type="Pfam" id="PF03641">
    <property type="entry name" value="Lysine_decarbox"/>
    <property type="match status" value="1"/>
</dbReference>
<accession>A0ABQ4TQC2</accession>
<evidence type="ECO:0000256" key="1">
    <source>
        <dbReference type="ARBA" id="ARBA00000274"/>
    </source>
</evidence>